<sequence length="315" mass="34346">MSNITKAIQCANRLPRLLRNHPRPAYAELARARPTLPSRIQRLSTTPRQTAALASSLPTHPTEVLFAPSQEAIEKEELDVELLPPEQVKLEITDRAAEQLMKIAEREQNSAAALRIAVESGGCHGYQYKMELAKERAPDDYLFNHPSIKPSNLLIDAVSLSLMNGSTIDFTTELIGSSFKVAHNPQAKGSGCGCGFDGSPAIFSSIGDFGSVEWCKPPQVGSIVISVLDWMRITTRTHFGYCAMSSGAACSAFGGADSRKTYQQCAPSLAVTIERTRRLEMIPSIRVTYHSPRKNAPDIIRQRKISSDSDTGGSS</sequence>
<dbReference type="InterPro" id="IPR035903">
    <property type="entry name" value="HesB-like_dom_sf"/>
</dbReference>
<evidence type="ECO:0000313" key="3">
    <source>
        <dbReference type="EMBL" id="KAF5321945.1"/>
    </source>
</evidence>
<dbReference type="EMBL" id="JAACJJ010000028">
    <property type="protein sequence ID" value="KAF5321945.1"/>
    <property type="molecule type" value="Genomic_DNA"/>
</dbReference>
<protein>
    <recommendedName>
        <fullName evidence="2">Core domain-containing protein</fullName>
    </recommendedName>
</protein>
<evidence type="ECO:0000313" key="4">
    <source>
        <dbReference type="Proteomes" id="UP000567179"/>
    </source>
</evidence>
<dbReference type="GO" id="GO:0005506">
    <property type="term" value="F:iron ion binding"/>
    <property type="evidence" value="ECO:0007669"/>
    <property type="project" value="TreeGrafter"/>
</dbReference>
<dbReference type="AlphaFoldDB" id="A0A8H5BET2"/>
<dbReference type="GO" id="GO:0005739">
    <property type="term" value="C:mitochondrion"/>
    <property type="evidence" value="ECO:0007669"/>
    <property type="project" value="TreeGrafter"/>
</dbReference>
<dbReference type="SUPFAM" id="SSF89360">
    <property type="entry name" value="HesB-like domain"/>
    <property type="match status" value="1"/>
</dbReference>
<organism evidence="3 4">
    <name type="scientific">Psilocybe cf. subviscida</name>
    <dbReference type="NCBI Taxonomy" id="2480587"/>
    <lineage>
        <taxon>Eukaryota</taxon>
        <taxon>Fungi</taxon>
        <taxon>Dikarya</taxon>
        <taxon>Basidiomycota</taxon>
        <taxon>Agaricomycotina</taxon>
        <taxon>Agaricomycetes</taxon>
        <taxon>Agaricomycetidae</taxon>
        <taxon>Agaricales</taxon>
        <taxon>Agaricineae</taxon>
        <taxon>Strophariaceae</taxon>
        <taxon>Psilocybe</taxon>
    </lineage>
</organism>
<name>A0A8H5BET2_9AGAR</name>
<dbReference type="Pfam" id="PF01521">
    <property type="entry name" value="Fe-S_biosyn"/>
    <property type="match status" value="1"/>
</dbReference>
<dbReference type="GO" id="GO:0016226">
    <property type="term" value="P:iron-sulfur cluster assembly"/>
    <property type="evidence" value="ECO:0007669"/>
    <property type="project" value="InterPro"/>
</dbReference>
<dbReference type="GO" id="GO:0051539">
    <property type="term" value="F:4 iron, 4 sulfur cluster binding"/>
    <property type="evidence" value="ECO:0007669"/>
    <property type="project" value="TreeGrafter"/>
</dbReference>
<keyword evidence="4" id="KW-1185">Reference proteome</keyword>
<feature type="domain" description="Core" evidence="2">
    <location>
        <begin position="89"/>
        <end position="194"/>
    </location>
</feature>
<accession>A0A8H5BET2</accession>
<dbReference type="InterPro" id="IPR000361">
    <property type="entry name" value="ATAP_core_dom"/>
</dbReference>
<dbReference type="PANTHER" id="PTHR43011:SF1">
    <property type="entry name" value="IRON-SULFUR CLUSTER ASSEMBLY 2 HOMOLOG, MITOCHONDRIAL"/>
    <property type="match status" value="1"/>
</dbReference>
<comment type="similarity">
    <text evidence="1">Belongs to the HesB/IscA family.</text>
</comment>
<comment type="caution">
    <text evidence="3">The sequence shown here is derived from an EMBL/GenBank/DDBJ whole genome shotgun (WGS) entry which is preliminary data.</text>
</comment>
<dbReference type="GO" id="GO:0051537">
    <property type="term" value="F:2 iron, 2 sulfur cluster binding"/>
    <property type="evidence" value="ECO:0007669"/>
    <property type="project" value="TreeGrafter"/>
</dbReference>
<dbReference type="OrthoDB" id="1938621at2759"/>
<evidence type="ECO:0000256" key="1">
    <source>
        <dbReference type="ARBA" id="ARBA00006718"/>
    </source>
</evidence>
<dbReference type="InterPro" id="IPR016092">
    <property type="entry name" value="ATAP"/>
</dbReference>
<dbReference type="NCBIfam" id="TIGR00049">
    <property type="entry name" value="iron-sulfur cluster assembly accessory protein"/>
    <property type="match status" value="1"/>
</dbReference>
<gene>
    <name evidence="3" type="ORF">D9619_001493</name>
</gene>
<dbReference type="PANTHER" id="PTHR43011">
    <property type="entry name" value="IRON-SULFUR CLUSTER ASSEMBLY 2 HOMOLOG, MITOCHONDRIAL"/>
    <property type="match status" value="1"/>
</dbReference>
<evidence type="ECO:0000259" key="2">
    <source>
        <dbReference type="Pfam" id="PF01521"/>
    </source>
</evidence>
<reference evidence="3 4" key="1">
    <citation type="journal article" date="2020" name="ISME J.">
        <title>Uncovering the hidden diversity of litter-decomposition mechanisms in mushroom-forming fungi.</title>
        <authorList>
            <person name="Floudas D."/>
            <person name="Bentzer J."/>
            <person name="Ahren D."/>
            <person name="Johansson T."/>
            <person name="Persson P."/>
            <person name="Tunlid A."/>
        </authorList>
    </citation>
    <scope>NUCLEOTIDE SEQUENCE [LARGE SCALE GENOMIC DNA]</scope>
    <source>
        <strain evidence="3 4">CBS 101986</strain>
    </source>
</reference>
<proteinExistence type="inferred from homology"/>
<dbReference type="Proteomes" id="UP000567179">
    <property type="component" value="Unassembled WGS sequence"/>
</dbReference>
<dbReference type="Gene3D" id="2.60.300.12">
    <property type="entry name" value="HesB-like domain"/>
    <property type="match status" value="1"/>
</dbReference>